<comment type="function">
    <text evidence="18">Catalyzes stereospecific hydroxylation of free fatty acids at the C-2 position to produce (R)-2-hydroxy fatty acids, which are building blocks of sphingolipids and glycosphingolipids common in neural tissue and epidermis. Plays an essential role in the synthesis of galactosphingolipids of the myelin sheath. Responsible for the synthesis of sphingolipids and glycosphingolipids involved in the formation of epidermal lamellar bodies critical for skin permeability barrier. Participates in the synthesis of glycosphingolipids and a fraction of type II wax diesters in sebaceous gland, specifically regulating hair follicle homeostasis. Involved in the synthesis of sphingolipids of plasma membrane rafts, controlling lipid raft mobility and trafficking of raft-associated proteins.</text>
</comment>
<dbReference type="InterPro" id="IPR036400">
    <property type="entry name" value="Cyt_B5-like_heme/steroid_sf"/>
</dbReference>
<feature type="binding site" evidence="19">
    <location>
        <position position="282"/>
    </location>
    <ligand>
        <name>Zn(2+)</name>
        <dbReference type="ChEBI" id="CHEBI:29105"/>
        <label>1</label>
    </ligand>
</feature>
<feature type="domain" description="Cytochrome b5 heme-binding" evidence="22">
    <location>
        <begin position="21"/>
        <end position="86"/>
    </location>
</feature>
<dbReference type="SUPFAM" id="SSF55856">
    <property type="entry name" value="Cytochrome b5-like heme/steroid binding domain"/>
    <property type="match status" value="1"/>
</dbReference>
<feature type="binding site" evidence="19">
    <location>
        <position position="303"/>
    </location>
    <ligand>
        <name>Zn(2+)</name>
        <dbReference type="ChEBI" id="CHEBI:29105"/>
        <label>1</label>
    </ligand>
</feature>
<feature type="binding site" evidence="19">
    <location>
        <position position="223"/>
    </location>
    <ligand>
        <name>Zn(2+)</name>
        <dbReference type="ChEBI" id="CHEBI:29105"/>
        <label>1</label>
    </ligand>
</feature>
<evidence type="ECO:0000256" key="19">
    <source>
        <dbReference type="PIRSR" id="PIRSR005149-1"/>
    </source>
</evidence>
<feature type="binding site" description="axial binding residue" evidence="20">
    <location>
        <position position="45"/>
    </location>
    <ligand>
        <name>heme</name>
        <dbReference type="ChEBI" id="CHEBI:30413"/>
    </ligand>
    <ligandPart>
        <name>Fe</name>
        <dbReference type="ChEBI" id="CHEBI:18248"/>
    </ligandPart>
</feature>
<feature type="transmembrane region" description="Helical" evidence="21">
    <location>
        <begin position="176"/>
        <end position="196"/>
    </location>
</feature>
<evidence type="ECO:0000256" key="8">
    <source>
        <dbReference type="ARBA" id="ARBA00022723"/>
    </source>
</evidence>
<keyword evidence="6 20" id="KW-0349">Heme</keyword>
<dbReference type="InterPro" id="IPR014430">
    <property type="entry name" value="Scs7"/>
</dbReference>
<keyword evidence="15 18" id="KW-0443">Lipid metabolism</keyword>
<comment type="subcellular location">
    <subcellularLocation>
        <location evidence="1">Endoplasmic reticulum membrane</location>
        <topology evidence="1">Multi-pass membrane protein</topology>
    </subcellularLocation>
</comment>
<sequence length="337" mass="39923">MAKVANSGYDLCKRTVQPIDNKHNNNFIVTYQNHSYDIQDFLHYHPGGKKVLTYFKNQSLDKAFKENPHSQAAFHLLEDFTVENEEKYQKYENLIDWNISILGQVSSLGENYWEWVNLPVNRKIRLFESNLLETLTITPWYVIPLVWIPVSIYFFYSGWMQINFNDTENFTESTSIEILTSYIFGILIWTLLEYVVHRKIFHFKPPNSSKLLITLHFLLHGIHHKTPFDNRRLVFPPVPALLIAILLFHIYKIIFPQTTFYFIIAGTATGYMSYDLIHYYLHHGAPKAGTYFYLLKRIHNYHHFSHHELGFGISCKLWDYIFGTTICLRKLTKPIEW</sequence>
<evidence type="ECO:0000256" key="4">
    <source>
        <dbReference type="ARBA" id="ARBA00005747"/>
    </source>
</evidence>
<dbReference type="Proteomes" id="UP000242457">
    <property type="component" value="Unassembled WGS sequence"/>
</dbReference>
<gene>
    <name evidence="23" type="ORF">APICC_07360</name>
</gene>
<dbReference type="GO" id="GO:0005789">
    <property type="term" value="C:endoplasmic reticulum membrane"/>
    <property type="evidence" value="ECO:0007669"/>
    <property type="project" value="UniProtKB-SubCell"/>
</dbReference>
<keyword evidence="12 21" id="KW-1133">Transmembrane helix</keyword>
<dbReference type="EMBL" id="KZ288269">
    <property type="protein sequence ID" value="PBC29977.1"/>
    <property type="molecule type" value="Genomic_DNA"/>
</dbReference>
<proteinExistence type="inferred from homology"/>
<evidence type="ECO:0000256" key="10">
    <source>
        <dbReference type="ARBA" id="ARBA00022832"/>
    </source>
</evidence>
<dbReference type="STRING" id="94128.A0A2A3EE22"/>
<evidence type="ECO:0000256" key="12">
    <source>
        <dbReference type="ARBA" id="ARBA00022989"/>
    </source>
</evidence>
<evidence type="ECO:0000256" key="2">
    <source>
        <dbReference type="ARBA" id="ARBA00004991"/>
    </source>
</evidence>
<feature type="binding site" evidence="19">
    <location>
        <position position="220"/>
    </location>
    <ligand>
        <name>Zn(2+)</name>
        <dbReference type="ChEBI" id="CHEBI:29105"/>
        <label>1</label>
    </ligand>
</feature>
<keyword evidence="5 18" id="KW-0444">Lipid biosynthesis</keyword>
<evidence type="ECO:0000256" key="21">
    <source>
        <dbReference type="SAM" id="Phobius"/>
    </source>
</evidence>
<dbReference type="GO" id="GO:0020037">
    <property type="term" value="F:heme binding"/>
    <property type="evidence" value="ECO:0007669"/>
    <property type="project" value="InterPro"/>
</dbReference>
<feature type="binding site" description="axial binding residue" evidence="20">
    <location>
        <position position="69"/>
    </location>
    <ligand>
        <name>heme</name>
        <dbReference type="ChEBI" id="CHEBI:30413"/>
    </ligand>
    <ligandPart>
        <name>Fe</name>
        <dbReference type="ChEBI" id="CHEBI:18248"/>
    </ligandPart>
</feature>
<evidence type="ECO:0000256" key="11">
    <source>
        <dbReference type="ARBA" id="ARBA00022833"/>
    </source>
</evidence>
<evidence type="ECO:0000256" key="9">
    <source>
        <dbReference type="ARBA" id="ARBA00022824"/>
    </source>
</evidence>
<comment type="pathway">
    <text evidence="2">Sphingolipid metabolism.</text>
</comment>
<dbReference type="AlphaFoldDB" id="A0A2A3EE22"/>
<dbReference type="PROSITE" id="PS00191">
    <property type="entry name" value="CYTOCHROME_B5_1"/>
    <property type="match status" value="1"/>
</dbReference>
<protein>
    <recommendedName>
        <fullName evidence="18">Fatty acid 2-hydroxylase</fullName>
        <ecNumber evidence="18">1.-.-.-</ecNumber>
    </recommendedName>
</protein>
<keyword evidence="9 18" id="KW-0256">Endoplasmic reticulum</keyword>
<comment type="similarity">
    <text evidence="4 18">Belongs to the sterol desaturase family. SCS7 subfamily.</text>
</comment>
<evidence type="ECO:0000313" key="23">
    <source>
        <dbReference type="EMBL" id="PBC29977.1"/>
    </source>
</evidence>
<dbReference type="PANTHER" id="PTHR12863">
    <property type="entry name" value="FATTY ACID HYDROXYLASE"/>
    <property type="match status" value="1"/>
</dbReference>
<keyword evidence="7 21" id="KW-0812">Transmembrane</keyword>
<keyword evidence="14 18" id="KW-0408">Iron</keyword>
<dbReference type="Gene3D" id="3.10.120.10">
    <property type="entry name" value="Cytochrome b5-like heme/steroid binding domain"/>
    <property type="match status" value="1"/>
</dbReference>
<dbReference type="Pfam" id="PF04116">
    <property type="entry name" value="FA_hydroxylase"/>
    <property type="match status" value="1"/>
</dbReference>
<feature type="binding site" evidence="19">
    <location>
        <position position="299"/>
    </location>
    <ligand>
        <name>Zn(2+)</name>
        <dbReference type="ChEBI" id="CHEBI:29105"/>
        <label>1</label>
    </ligand>
</feature>
<evidence type="ECO:0000256" key="17">
    <source>
        <dbReference type="ARBA" id="ARBA00023160"/>
    </source>
</evidence>
<feature type="binding site" evidence="19">
    <location>
        <position position="202"/>
    </location>
    <ligand>
        <name>Zn(2+)</name>
        <dbReference type="ChEBI" id="CHEBI:29105"/>
        <label>1</label>
    </ligand>
</feature>
<evidence type="ECO:0000256" key="13">
    <source>
        <dbReference type="ARBA" id="ARBA00023002"/>
    </source>
</evidence>
<organism evidence="23 24">
    <name type="scientific">Apis cerana cerana</name>
    <name type="common">Oriental honeybee</name>
    <dbReference type="NCBI Taxonomy" id="94128"/>
    <lineage>
        <taxon>Eukaryota</taxon>
        <taxon>Metazoa</taxon>
        <taxon>Ecdysozoa</taxon>
        <taxon>Arthropoda</taxon>
        <taxon>Hexapoda</taxon>
        <taxon>Insecta</taxon>
        <taxon>Pterygota</taxon>
        <taxon>Neoptera</taxon>
        <taxon>Endopterygota</taxon>
        <taxon>Hymenoptera</taxon>
        <taxon>Apocrita</taxon>
        <taxon>Aculeata</taxon>
        <taxon>Apoidea</taxon>
        <taxon>Anthophila</taxon>
        <taxon>Apidae</taxon>
        <taxon>Apis</taxon>
    </lineage>
</organism>
<keyword evidence="16 18" id="KW-0472">Membrane</keyword>
<dbReference type="PROSITE" id="PS50255">
    <property type="entry name" value="CYTOCHROME_B5_2"/>
    <property type="match status" value="1"/>
</dbReference>
<dbReference type="OrthoDB" id="2204368at2759"/>
<evidence type="ECO:0000256" key="5">
    <source>
        <dbReference type="ARBA" id="ARBA00022516"/>
    </source>
</evidence>
<evidence type="ECO:0000256" key="18">
    <source>
        <dbReference type="PIRNR" id="PIRNR005149"/>
    </source>
</evidence>
<dbReference type="PANTHER" id="PTHR12863:SF1">
    <property type="entry name" value="FATTY ACID 2-HYDROXYLASE"/>
    <property type="match status" value="1"/>
</dbReference>
<feature type="binding site" evidence="19">
    <location>
        <position position="302"/>
    </location>
    <ligand>
        <name>Zn(2+)</name>
        <dbReference type="ChEBI" id="CHEBI:29105"/>
        <label>1</label>
    </ligand>
</feature>
<evidence type="ECO:0000256" key="3">
    <source>
        <dbReference type="ARBA" id="ARBA00005189"/>
    </source>
</evidence>
<keyword evidence="24" id="KW-1185">Reference proteome</keyword>
<dbReference type="EC" id="1.-.-.-" evidence="18"/>
<evidence type="ECO:0000256" key="15">
    <source>
        <dbReference type="ARBA" id="ARBA00023098"/>
    </source>
</evidence>
<reference evidence="23 24" key="1">
    <citation type="submission" date="2014-07" db="EMBL/GenBank/DDBJ databases">
        <title>Genomic and transcriptomic analysis on Apis cerana provide comprehensive insights into honey bee biology.</title>
        <authorList>
            <person name="Diao Q."/>
            <person name="Sun L."/>
            <person name="Zheng H."/>
            <person name="Zheng H."/>
            <person name="Xu S."/>
            <person name="Wang S."/>
            <person name="Zeng Z."/>
            <person name="Hu F."/>
            <person name="Su S."/>
            <person name="Wu J."/>
        </authorList>
    </citation>
    <scope>NUCLEOTIDE SEQUENCE [LARGE SCALE GENOMIC DNA]</scope>
    <source>
        <tissue evidence="23">Pupae without intestine</tissue>
    </source>
</reference>
<evidence type="ECO:0000256" key="16">
    <source>
        <dbReference type="ARBA" id="ARBA00023136"/>
    </source>
</evidence>
<keyword evidence="11 19" id="KW-0862">Zinc</keyword>
<dbReference type="InterPro" id="IPR001199">
    <property type="entry name" value="Cyt_B5-like_heme/steroid-bd"/>
</dbReference>
<comment type="pathway">
    <text evidence="3">Lipid metabolism.</text>
</comment>
<comment type="cofactor">
    <cofactor evidence="20">
        <name>Fe cation</name>
        <dbReference type="ChEBI" id="CHEBI:24875"/>
    </cofactor>
</comment>
<feature type="transmembrane region" description="Helical" evidence="21">
    <location>
        <begin position="233"/>
        <end position="254"/>
    </location>
</feature>
<dbReference type="GO" id="GO:0005506">
    <property type="term" value="F:iron ion binding"/>
    <property type="evidence" value="ECO:0007669"/>
    <property type="project" value="UniProtKB-UniRule"/>
</dbReference>
<accession>A0A2A3EE22</accession>
<keyword evidence="8 18" id="KW-0479">Metal-binding</keyword>
<evidence type="ECO:0000256" key="20">
    <source>
        <dbReference type="PIRSR" id="PIRSR005149-50"/>
    </source>
</evidence>
<dbReference type="GO" id="GO:0080132">
    <property type="term" value="F:fatty acid 2-hydroxylase activity"/>
    <property type="evidence" value="ECO:0007669"/>
    <property type="project" value="InterPro"/>
</dbReference>
<feature type="transmembrane region" description="Helical" evidence="21">
    <location>
        <begin position="131"/>
        <end position="156"/>
    </location>
</feature>
<name>A0A2A3EE22_APICC</name>
<keyword evidence="17 18" id="KW-0275">Fatty acid biosynthesis</keyword>
<comment type="cofactor">
    <cofactor evidence="18 19">
        <name>Zn(2+)</name>
        <dbReference type="ChEBI" id="CHEBI:29105"/>
    </cofactor>
    <text evidence="18 19">Binds 2 Zn(2+) ions per subunit that likely form a catalytic dimetal center.</text>
</comment>
<keyword evidence="10 18" id="KW-0276">Fatty acid metabolism</keyword>
<dbReference type="Pfam" id="PF00173">
    <property type="entry name" value="Cyt-b5"/>
    <property type="match status" value="1"/>
</dbReference>
<evidence type="ECO:0000256" key="6">
    <source>
        <dbReference type="ARBA" id="ARBA00022617"/>
    </source>
</evidence>
<dbReference type="PIRSF" id="PIRSF005149">
    <property type="entry name" value="IPC-B_HD"/>
    <property type="match status" value="1"/>
</dbReference>
<feature type="binding site" evidence="19">
    <location>
        <position position="278"/>
    </location>
    <ligand>
        <name>Zn(2+)</name>
        <dbReference type="ChEBI" id="CHEBI:29105"/>
        <label>1</label>
    </ligand>
</feature>
<evidence type="ECO:0000256" key="14">
    <source>
        <dbReference type="ARBA" id="ARBA00023004"/>
    </source>
</evidence>
<dbReference type="InterPro" id="IPR006694">
    <property type="entry name" value="Fatty_acid_hydroxylase"/>
</dbReference>
<evidence type="ECO:0000313" key="24">
    <source>
        <dbReference type="Proteomes" id="UP000242457"/>
    </source>
</evidence>
<feature type="transmembrane region" description="Helical" evidence="21">
    <location>
        <begin position="260"/>
        <end position="281"/>
    </location>
</feature>
<evidence type="ECO:0000256" key="7">
    <source>
        <dbReference type="ARBA" id="ARBA00022692"/>
    </source>
</evidence>
<dbReference type="GO" id="GO:0006633">
    <property type="term" value="P:fatty acid biosynthetic process"/>
    <property type="evidence" value="ECO:0007669"/>
    <property type="project" value="UniProtKB-KW"/>
</dbReference>
<dbReference type="InterPro" id="IPR018506">
    <property type="entry name" value="Cyt_B5_heme-BS"/>
</dbReference>
<evidence type="ECO:0000259" key="22">
    <source>
        <dbReference type="PROSITE" id="PS50255"/>
    </source>
</evidence>
<keyword evidence="13 18" id="KW-0560">Oxidoreductase</keyword>
<feature type="binding site" evidence="19">
    <location>
        <position position="197"/>
    </location>
    <ligand>
        <name>Zn(2+)</name>
        <dbReference type="ChEBI" id="CHEBI:29105"/>
        <label>1</label>
    </ligand>
</feature>
<feature type="binding site" evidence="19">
    <location>
        <position position="224"/>
    </location>
    <ligand>
        <name>Zn(2+)</name>
        <dbReference type="ChEBI" id="CHEBI:29105"/>
        <label>1</label>
    </ligand>
</feature>
<evidence type="ECO:0000256" key="1">
    <source>
        <dbReference type="ARBA" id="ARBA00004477"/>
    </source>
</evidence>